<dbReference type="GO" id="GO:0004045">
    <property type="term" value="F:peptidyl-tRNA hydrolase activity"/>
    <property type="evidence" value="ECO:0007669"/>
    <property type="project" value="UniProtKB-EC"/>
</dbReference>
<protein>
    <recommendedName>
        <fullName evidence="1">peptidyl-tRNA hydrolase</fullName>
        <ecNumber evidence="1">3.1.1.29</ecNumber>
    </recommendedName>
</protein>
<feature type="non-terminal residue" evidence="5">
    <location>
        <position position="1"/>
    </location>
</feature>
<dbReference type="PANTHER" id="PTHR12649">
    <property type="entry name" value="PEPTIDYL-TRNA HYDROLASE 2"/>
    <property type="match status" value="1"/>
</dbReference>
<dbReference type="EMBL" id="AUZY01012107">
    <property type="protein sequence ID" value="EQD31489.1"/>
    <property type="molecule type" value="Genomic_DNA"/>
</dbReference>
<reference evidence="5" key="2">
    <citation type="journal article" date="2014" name="ISME J.">
        <title>Microbial stratification in low pH oxic and suboxic macroscopic growths along an acid mine drainage.</title>
        <authorList>
            <person name="Mendez-Garcia C."/>
            <person name="Mesa V."/>
            <person name="Sprenger R.R."/>
            <person name="Richter M."/>
            <person name="Diez M.S."/>
            <person name="Solano J."/>
            <person name="Bargiela R."/>
            <person name="Golyshina O.V."/>
            <person name="Manteca A."/>
            <person name="Ramos J.L."/>
            <person name="Gallego J.R."/>
            <person name="Llorente I."/>
            <person name="Martins Dos Santos V.A."/>
            <person name="Jensen O.N."/>
            <person name="Pelaez A.I."/>
            <person name="Sanchez J."/>
            <person name="Ferrer M."/>
        </authorList>
    </citation>
    <scope>NUCLEOTIDE SEQUENCE</scope>
</reference>
<evidence type="ECO:0000256" key="3">
    <source>
        <dbReference type="ARBA" id="ARBA00038050"/>
    </source>
</evidence>
<dbReference type="EC" id="3.1.1.29" evidence="1"/>
<dbReference type="Gene3D" id="3.40.1490.10">
    <property type="entry name" value="Bit1"/>
    <property type="match status" value="1"/>
</dbReference>
<comment type="similarity">
    <text evidence="3">Belongs to the PTH2 family.</text>
</comment>
<sequence length="58" mass="6235">GEEALVKLYNAFKYMKVPCALVTDAGLTEIPPGSKTALGVGPWMSEEIDPITKSLKLL</sequence>
<reference evidence="5" key="1">
    <citation type="submission" date="2013-08" db="EMBL/GenBank/DDBJ databases">
        <authorList>
            <person name="Mendez C."/>
            <person name="Richter M."/>
            <person name="Ferrer M."/>
            <person name="Sanchez J."/>
        </authorList>
    </citation>
    <scope>NUCLEOTIDE SEQUENCE</scope>
</reference>
<organism evidence="5">
    <name type="scientific">mine drainage metagenome</name>
    <dbReference type="NCBI Taxonomy" id="410659"/>
    <lineage>
        <taxon>unclassified sequences</taxon>
        <taxon>metagenomes</taxon>
        <taxon>ecological metagenomes</taxon>
    </lineage>
</organism>
<dbReference type="InterPro" id="IPR023476">
    <property type="entry name" value="Pep_tRNA_hydro_II_dom_sf"/>
</dbReference>
<dbReference type="Pfam" id="PF01981">
    <property type="entry name" value="PTH2"/>
    <property type="match status" value="1"/>
</dbReference>
<keyword evidence="2 5" id="KW-0378">Hydrolase</keyword>
<dbReference type="PANTHER" id="PTHR12649:SF11">
    <property type="entry name" value="PEPTIDYL-TRNA HYDROLASE 2, MITOCHONDRIAL"/>
    <property type="match status" value="1"/>
</dbReference>
<evidence type="ECO:0000313" key="5">
    <source>
        <dbReference type="EMBL" id="EQD31489.1"/>
    </source>
</evidence>
<dbReference type="AlphaFoldDB" id="T0ZRY6"/>
<proteinExistence type="inferred from homology"/>
<evidence type="ECO:0000256" key="4">
    <source>
        <dbReference type="ARBA" id="ARBA00048707"/>
    </source>
</evidence>
<dbReference type="SUPFAM" id="SSF102462">
    <property type="entry name" value="Peptidyl-tRNA hydrolase II"/>
    <property type="match status" value="1"/>
</dbReference>
<evidence type="ECO:0000256" key="1">
    <source>
        <dbReference type="ARBA" id="ARBA00013260"/>
    </source>
</evidence>
<evidence type="ECO:0000256" key="2">
    <source>
        <dbReference type="ARBA" id="ARBA00022801"/>
    </source>
</evidence>
<name>T0ZRY6_9ZZZZ</name>
<dbReference type="GO" id="GO:0005829">
    <property type="term" value="C:cytosol"/>
    <property type="evidence" value="ECO:0007669"/>
    <property type="project" value="TreeGrafter"/>
</dbReference>
<comment type="catalytic activity">
    <reaction evidence="4">
        <text>an N-acyl-L-alpha-aminoacyl-tRNA + H2O = an N-acyl-L-amino acid + a tRNA + H(+)</text>
        <dbReference type="Rhea" id="RHEA:54448"/>
        <dbReference type="Rhea" id="RHEA-COMP:10123"/>
        <dbReference type="Rhea" id="RHEA-COMP:13883"/>
        <dbReference type="ChEBI" id="CHEBI:15377"/>
        <dbReference type="ChEBI" id="CHEBI:15378"/>
        <dbReference type="ChEBI" id="CHEBI:59874"/>
        <dbReference type="ChEBI" id="CHEBI:78442"/>
        <dbReference type="ChEBI" id="CHEBI:138191"/>
        <dbReference type="EC" id="3.1.1.29"/>
    </reaction>
</comment>
<gene>
    <name evidence="5" type="ORF">B1B_18108</name>
</gene>
<accession>T0ZRY6</accession>
<dbReference type="InterPro" id="IPR002833">
    <property type="entry name" value="PTH2"/>
</dbReference>
<comment type="caution">
    <text evidence="5">The sequence shown here is derived from an EMBL/GenBank/DDBJ whole genome shotgun (WGS) entry which is preliminary data.</text>
</comment>